<feature type="chain" id="PRO_5011693696" evidence="1">
    <location>
        <begin position="20"/>
        <end position="151"/>
    </location>
</feature>
<accession>A0A1I5D1H4</accession>
<feature type="signal peptide" evidence="1">
    <location>
        <begin position="1"/>
        <end position="19"/>
    </location>
</feature>
<dbReference type="EMBL" id="FOVN01000006">
    <property type="protein sequence ID" value="SFN93088.1"/>
    <property type="molecule type" value="Genomic_DNA"/>
</dbReference>
<evidence type="ECO:0000313" key="3">
    <source>
        <dbReference type="Proteomes" id="UP000198705"/>
    </source>
</evidence>
<protein>
    <submittedName>
        <fullName evidence="2">Uncharacterized protein</fullName>
    </submittedName>
</protein>
<evidence type="ECO:0000313" key="2">
    <source>
        <dbReference type="EMBL" id="SFN93088.1"/>
    </source>
</evidence>
<reference evidence="3" key="1">
    <citation type="submission" date="2016-10" db="EMBL/GenBank/DDBJ databases">
        <authorList>
            <person name="Varghese N."/>
            <person name="Submissions S."/>
        </authorList>
    </citation>
    <scope>NUCLEOTIDE SEQUENCE [LARGE SCALE GENOMIC DNA]</scope>
    <source>
        <strain evidence="3">DSM 23925</strain>
    </source>
</reference>
<sequence length="151" mass="17185">MKHLLFLSAIILSVSTCVASNLVTEIFTDNLGHNPNHPKDISTLVDVQDIYVIELEESIDLGFDVNQYLPSNFNPLKGKDDIDWNTITLIEIPENESLGFDHTVLLPKDFNPLKGKDDLNWDVIPLIDIEEPFQFDFDINDYLPKGFNPNI</sequence>
<keyword evidence="1" id="KW-0732">Signal</keyword>
<dbReference type="Proteomes" id="UP000198705">
    <property type="component" value="Unassembled WGS sequence"/>
</dbReference>
<organism evidence="2 3">
    <name type="scientific">Bizionia echini</name>
    <dbReference type="NCBI Taxonomy" id="649333"/>
    <lineage>
        <taxon>Bacteria</taxon>
        <taxon>Pseudomonadati</taxon>
        <taxon>Bacteroidota</taxon>
        <taxon>Flavobacteriia</taxon>
        <taxon>Flavobacteriales</taxon>
        <taxon>Flavobacteriaceae</taxon>
        <taxon>Bizionia</taxon>
    </lineage>
</organism>
<proteinExistence type="predicted"/>
<gene>
    <name evidence="2" type="ORF">SAMN04487989_106160</name>
</gene>
<name>A0A1I5D1H4_9FLAO</name>
<evidence type="ECO:0000256" key="1">
    <source>
        <dbReference type="SAM" id="SignalP"/>
    </source>
</evidence>
<dbReference type="AlphaFoldDB" id="A0A1I5D1H4"/>
<keyword evidence="3" id="KW-1185">Reference proteome</keyword>